<dbReference type="RefSeq" id="WP_132336291.1">
    <property type="nucleotide sequence ID" value="NZ_SMJZ01000118.1"/>
</dbReference>
<sequence>MQGGSGAGRRGRWRSGSVNRQRILEVAAERFAADGFQRSTIKAIAADAGVDTAMIHYFFGSKQGLYDAILNRHETIRDPVAELLADGLEHFGERLVRRFLQVNENNEPGDRVAALVRMAVVDPEPAALLRDFIETEFTPSLARHLDLPDARVRAGLISAQLVGVAVTRHQLRIEPLTSASPETIVALVAPIIQRLLTDPLPIPVDGDQEANVTGTSA</sequence>
<accession>A0A4R4N8D3</accession>
<dbReference type="GO" id="GO:0003700">
    <property type="term" value="F:DNA-binding transcription factor activity"/>
    <property type="evidence" value="ECO:0007669"/>
    <property type="project" value="TreeGrafter"/>
</dbReference>
<organism evidence="6 7">
    <name type="scientific">Nonomuraea longispora</name>
    <dbReference type="NCBI Taxonomy" id="1848320"/>
    <lineage>
        <taxon>Bacteria</taxon>
        <taxon>Bacillati</taxon>
        <taxon>Actinomycetota</taxon>
        <taxon>Actinomycetes</taxon>
        <taxon>Streptosporangiales</taxon>
        <taxon>Streptosporangiaceae</taxon>
        <taxon>Nonomuraea</taxon>
    </lineage>
</organism>
<dbReference type="PROSITE" id="PS50977">
    <property type="entry name" value="HTH_TETR_2"/>
    <property type="match status" value="1"/>
</dbReference>
<evidence type="ECO:0000259" key="5">
    <source>
        <dbReference type="PROSITE" id="PS50977"/>
    </source>
</evidence>
<dbReference type="Proteomes" id="UP000295157">
    <property type="component" value="Unassembled WGS sequence"/>
</dbReference>
<dbReference type="EMBL" id="SMJZ01000118">
    <property type="protein sequence ID" value="TDC03187.1"/>
    <property type="molecule type" value="Genomic_DNA"/>
</dbReference>
<dbReference type="Pfam" id="PF00440">
    <property type="entry name" value="TetR_N"/>
    <property type="match status" value="1"/>
</dbReference>
<evidence type="ECO:0000256" key="3">
    <source>
        <dbReference type="ARBA" id="ARBA00023163"/>
    </source>
</evidence>
<dbReference type="InterPro" id="IPR036271">
    <property type="entry name" value="Tet_transcr_reg_TetR-rel_C_sf"/>
</dbReference>
<dbReference type="InterPro" id="IPR050109">
    <property type="entry name" value="HTH-type_TetR-like_transc_reg"/>
</dbReference>
<dbReference type="Gene3D" id="1.10.357.10">
    <property type="entry name" value="Tetracycline Repressor, domain 2"/>
    <property type="match status" value="1"/>
</dbReference>
<dbReference type="SUPFAM" id="SSF46689">
    <property type="entry name" value="Homeodomain-like"/>
    <property type="match status" value="1"/>
</dbReference>
<dbReference type="OrthoDB" id="3210235at2"/>
<dbReference type="Gene3D" id="1.10.10.60">
    <property type="entry name" value="Homeodomain-like"/>
    <property type="match status" value="1"/>
</dbReference>
<feature type="DNA-binding region" description="H-T-H motif" evidence="4">
    <location>
        <begin position="40"/>
        <end position="59"/>
    </location>
</feature>
<dbReference type="Pfam" id="PF17920">
    <property type="entry name" value="TetR_C_16"/>
    <property type="match status" value="1"/>
</dbReference>
<evidence type="ECO:0000256" key="4">
    <source>
        <dbReference type="PROSITE-ProRule" id="PRU00335"/>
    </source>
</evidence>
<dbReference type="GO" id="GO:0000976">
    <property type="term" value="F:transcription cis-regulatory region binding"/>
    <property type="evidence" value="ECO:0007669"/>
    <property type="project" value="TreeGrafter"/>
</dbReference>
<keyword evidence="3" id="KW-0804">Transcription</keyword>
<evidence type="ECO:0000313" key="6">
    <source>
        <dbReference type="EMBL" id="TDC03187.1"/>
    </source>
</evidence>
<dbReference type="InterPro" id="IPR041678">
    <property type="entry name" value="TetR_C_16"/>
</dbReference>
<keyword evidence="7" id="KW-1185">Reference proteome</keyword>
<evidence type="ECO:0000256" key="1">
    <source>
        <dbReference type="ARBA" id="ARBA00023015"/>
    </source>
</evidence>
<dbReference type="PRINTS" id="PR00455">
    <property type="entry name" value="HTHTETR"/>
</dbReference>
<dbReference type="SUPFAM" id="SSF48498">
    <property type="entry name" value="Tetracyclin repressor-like, C-terminal domain"/>
    <property type="match status" value="1"/>
</dbReference>
<proteinExistence type="predicted"/>
<keyword evidence="2 4" id="KW-0238">DNA-binding</keyword>
<evidence type="ECO:0000256" key="2">
    <source>
        <dbReference type="ARBA" id="ARBA00023125"/>
    </source>
</evidence>
<dbReference type="InterPro" id="IPR001647">
    <property type="entry name" value="HTH_TetR"/>
</dbReference>
<comment type="caution">
    <text evidence="6">The sequence shown here is derived from an EMBL/GenBank/DDBJ whole genome shotgun (WGS) entry which is preliminary data.</text>
</comment>
<feature type="domain" description="HTH tetR-type" evidence="5">
    <location>
        <begin position="17"/>
        <end position="77"/>
    </location>
</feature>
<dbReference type="PANTHER" id="PTHR30055:SF234">
    <property type="entry name" value="HTH-TYPE TRANSCRIPTIONAL REGULATOR BETI"/>
    <property type="match status" value="1"/>
</dbReference>
<reference evidence="6 7" key="1">
    <citation type="submission" date="2019-02" db="EMBL/GenBank/DDBJ databases">
        <title>Draft genome sequences of novel Actinobacteria.</title>
        <authorList>
            <person name="Sahin N."/>
            <person name="Ay H."/>
            <person name="Saygin H."/>
        </authorList>
    </citation>
    <scope>NUCLEOTIDE SEQUENCE [LARGE SCALE GENOMIC DNA]</scope>
    <source>
        <strain evidence="6 7">KC201</strain>
    </source>
</reference>
<dbReference type="AlphaFoldDB" id="A0A4R4N8D3"/>
<dbReference type="InterPro" id="IPR009057">
    <property type="entry name" value="Homeodomain-like_sf"/>
</dbReference>
<dbReference type="PANTHER" id="PTHR30055">
    <property type="entry name" value="HTH-TYPE TRANSCRIPTIONAL REGULATOR RUTR"/>
    <property type="match status" value="1"/>
</dbReference>
<keyword evidence="1" id="KW-0805">Transcription regulation</keyword>
<protein>
    <submittedName>
        <fullName evidence="6">TetR/AcrR family transcriptional regulator</fullName>
    </submittedName>
</protein>
<evidence type="ECO:0000313" key="7">
    <source>
        <dbReference type="Proteomes" id="UP000295157"/>
    </source>
</evidence>
<name>A0A4R4N8D3_9ACTN</name>
<gene>
    <name evidence="6" type="ORF">E1267_27135</name>
</gene>